<dbReference type="Pfam" id="PF13160">
    <property type="entry name" value="DUF3995"/>
    <property type="match status" value="1"/>
</dbReference>
<keyword evidence="1" id="KW-0812">Transmembrane</keyword>
<evidence type="ECO:0000256" key="1">
    <source>
        <dbReference type="SAM" id="Phobius"/>
    </source>
</evidence>
<feature type="transmembrane region" description="Helical" evidence="1">
    <location>
        <begin position="6"/>
        <end position="29"/>
    </location>
</feature>
<evidence type="ECO:0000313" key="3">
    <source>
        <dbReference type="Proteomes" id="UP000094784"/>
    </source>
</evidence>
<evidence type="ECO:0008006" key="4">
    <source>
        <dbReference type="Google" id="ProtNLM"/>
    </source>
</evidence>
<reference evidence="2 3" key="1">
    <citation type="submission" date="2016-09" db="EMBL/GenBank/DDBJ databases">
        <title>Draft genome sequence of the soil isolate, Lysinibacillus fusiformis M5, a potential hypoxanthine producer.</title>
        <authorList>
            <person name="Gallegos-Monterrosa R."/>
            <person name="Maroti G."/>
            <person name="Balint B."/>
            <person name="Kovacs A.T."/>
        </authorList>
    </citation>
    <scope>NUCLEOTIDE SEQUENCE [LARGE SCALE GENOMIC DNA]</scope>
    <source>
        <strain evidence="2 3">M5</strain>
    </source>
</reference>
<accession>A0A1E4R8B2</accession>
<dbReference type="OrthoDB" id="8590912at2"/>
<organism evidence="2 3">
    <name type="scientific">Lysinibacillus fusiformis</name>
    <dbReference type="NCBI Taxonomy" id="28031"/>
    <lineage>
        <taxon>Bacteria</taxon>
        <taxon>Bacillati</taxon>
        <taxon>Bacillota</taxon>
        <taxon>Bacilli</taxon>
        <taxon>Bacillales</taxon>
        <taxon>Bacillaceae</taxon>
        <taxon>Lysinibacillus</taxon>
    </lineage>
</organism>
<feature type="transmembrane region" description="Helical" evidence="1">
    <location>
        <begin position="80"/>
        <end position="99"/>
    </location>
</feature>
<keyword evidence="1" id="KW-1133">Transmembrane helix</keyword>
<comment type="caution">
    <text evidence="2">The sequence shown here is derived from an EMBL/GenBank/DDBJ whole genome shotgun (WGS) entry which is preliminary data.</text>
</comment>
<feature type="transmembrane region" description="Helical" evidence="1">
    <location>
        <begin position="120"/>
        <end position="137"/>
    </location>
</feature>
<protein>
    <recommendedName>
        <fullName evidence="4">DUF3995 domain-containing protein</fullName>
    </recommendedName>
</protein>
<gene>
    <name evidence="2" type="ORF">BG258_12775</name>
</gene>
<dbReference type="Proteomes" id="UP000094784">
    <property type="component" value="Unassembled WGS sequence"/>
</dbReference>
<proteinExistence type="predicted"/>
<dbReference type="InterPro" id="IPR025058">
    <property type="entry name" value="DUF3995"/>
</dbReference>
<dbReference type="AlphaFoldDB" id="A0A1E4R8B2"/>
<sequence length="139" mass="15289">MLILSLVSVCLLWLISIIHVYWAFGGQWGTGAAIPSREGSQQAVFSPRKWGTLCVALLVLLASVIIFVQGGYMTALPASTYSKIGCIVCAIVFSIRAIGDFKYVGFFKTIKHSQFAKNDTKLYSPLCLFLGFVYILLLL</sequence>
<feature type="transmembrane region" description="Helical" evidence="1">
    <location>
        <begin position="50"/>
        <end position="68"/>
    </location>
</feature>
<dbReference type="EMBL" id="MECQ01000001">
    <property type="protein sequence ID" value="ODV56705.1"/>
    <property type="molecule type" value="Genomic_DNA"/>
</dbReference>
<keyword evidence="1" id="KW-0472">Membrane</keyword>
<dbReference type="RefSeq" id="WP_069481693.1">
    <property type="nucleotide sequence ID" value="NZ_KV766182.1"/>
</dbReference>
<name>A0A1E4R8B2_9BACI</name>
<evidence type="ECO:0000313" key="2">
    <source>
        <dbReference type="EMBL" id="ODV56705.1"/>
    </source>
</evidence>